<sequence>MNLEYYSKKLGKHAPFVEALHENNQFDIDLFEQYLANCRGLIRFINEGGSSLQAKELICEIIDIFEYTLLSLYYHLDEKDLSSIKNYEELVEKDYFEILEYGVRQLSRELIMAI</sequence>
<organism evidence="1 2">
    <name type="scientific">Enterococcus larvae</name>
    <dbReference type="NCBI Taxonomy" id="2794352"/>
    <lineage>
        <taxon>Bacteria</taxon>
        <taxon>Bacillati</taxon>
        <taxon>Bacillota</taxon>
        <taxon>Bacilli</taxon>
        <taxon>Lactobacillales</taxon>
        <taxon>Enterococcaceae</taxon>
        <taxon>Enterococcus</taxon>
    </lineage>
</organism>
<evidence type="ECO:0000313" key="1">
    <source>
        <dbReference type="EMBL" id="MBP1046875.1"/>
    </source>
</evidence>
<dbReference type="Proteomes" id="UP000673375">
    <property type="component" value="Unassembled WGS sequence"/>
</dbReference>
<reference evidence="1 2" key="1">
    <citation type="submission" date="2020-12" db="EMBL/GenBank/DDBJ databases">
        <title>Vagococcus allomyrinae sp. nov. and Enterococcus lavae sp. nov., isolated from the larvae of Allomyrina dichotoma.</title>
        <authorList>
            <person name="Lee S.D."/>
        </authorList>
    </citation>
    <scope>NUCLEOTIDE SEQUENCE [LARGE SCALE GENOMIC DNA]</scope>
    <source>
        <strain evidence="1 2">BWM-S5</strain>
    </source>
</reference>
<accession>A0ABS4CJT5</accession>
<protein>
    <submittedName>
        <fullName evidence="1">Uncharacterized protein</fullName>
    </submittedName>
</protein>
<comment type="caution">
    <text evidence="1">The sequence shown here is derived from an EMBL/GenBank/DDBJ whole genome shotgun (WGS) entry which is preliminary data.</text>
</comment>
<name>A0ABS4CJT5_9ENTE</name>
<dbReference type="EMBL" id="JAEDXU010000005">
    <property type="protein sequence ID" value="MBP1046875.1"/>
    <property type="molecule type" value="Genomic_DNA"/>
</dbReference>
<evidence type="ECO:0000313" key="2">
    <source>
        <dbReference type="Proteomes" id="UP000673375"/>
    </source>
</evidence>
<keyword evidence="2" id="KW-1185">Reference proteome</keyword>
<proteinExistence type="predicted"/>
<gene>
    <name evidence="1" type="ORF">I6N96_11405</name>
</gene>
<dbReference type="RefSeq" id="WP_209557665.1">
    <property type="nucleotide sequence ID" value="NZ_JAEDXU010000005.1"/>
</dbReference>